<keyword evidence="3" id="KW-1185">Reference proteome</keyword>
<dbReference type="EMBL" id="CP009706">
    <property type="protein sequence ID" value="AIU72492.1"/>
    <property type="molecule type" value="Genomic_DNA"/>
</dbReference>
<feature type="transmembrane region" description="Helical" evidence="1">
    <location>
        <begin position="6"/>
        <end position="22"/>
    </location>
</feature>
<evidence type="ECO:0000313" key="2">
    <source>
        <dbReference type="EMBL" id="AIU72492.1"/>
    </source>
</evidence>
<gene>
    <name evidence="2" type="ORF">AT03_08880</name>
</gene>
<organism evidence="2 3">
    <name type="scientific">Hafnia alvei FB1</name>
    <dbReference type="NCBI Taxonomy" id="1453496"/>
    <lineage>
        <taxon>Bacteria</taxon>
        <taxon>Pseudomonadati</taxon>
        <taxon>Pseudomonadota</taxon>
        <taxon>Gammaproteobacteria</taxon>
        <taxon>Enterobacterales</taxon>
        <taxon>Hafniaceae</taxon>
        <taxon>Hafnia</taxon>
    </lineage>
</organism>
<dbReference type="Pfam" id="PF10810">
    <property type="entry name" value="DUF2545"/>
    <property type="match status" value="1"/>
</dbReference>
<dbReference type="RefSeq" id="WP_025801664.1">
    <property type="nucleotide sequence ID" value="NZ_CP009706.1"/>
</dbReference>
<dbReference type="GeneID" id="56891457"/>
<evidence type="ECO:0000313" key="3">
    <source>
        <dbReference type="Proteomes" id="UP000029986"/>
    </source>
</evidence>
<accession>A0A097R198</accession>
<keyword evidence="1" id="KW-0472">Membrane</keyword>
<evidence type="ECO:0000256" key="1">
    <source>
        <dbReference type="SAM" id="Phobius"/>
    </source>
</evidence>
<feature type="transmembrane region" description="Helical" evidence="1">
    <location>
        <begin position="29"/>
        <end position="51"/>
    </location>
</feature>
<keyword evidence="1" id="KW-1133">Transmembrane helix</keyword>
<dbReference type="PATRIC" id="fig|1453496.5.peg.1775"/>
<keyword evidence="1" id="KW-0812">Transmembrane</keyword>
<proteinExistence type="predicted"/>
<reference evidence="2 3" key="1">
    <citation type="journal article" date="2014" name="Gut Pathog.">
        <title>Gene clusters of Hafnia alvei strain FB1 important in survival and pathogenesis: a draft genome perspective.</title>
        <authorList>
            <person name="Tan J.Y."/>
            <person name="Yin W.F."/>
            <person name="Chan K.G."/>
        </authorList>
    </citation>
    <scope>NUCLEOTIDE SEQUENCE [LARGE SCALE GENOMIC DNA]</scope>
    <source>
        <strain evidence="2 3">FB1</strain>
    </source>
</reference>
<dbReference type="HOGENOM" id="CLU_2493564_0_0_6"/>
<dbReference type="Proteomes" id="UP000029986">
    <property type="component" value="Chromosome"/>
</dbReference>
<dbReference type="KEGG" id="hav:AT03_08880"/>
<dbReference type="AlphaFoldDB" id="A0A097R198"/>
<protein>
    <submittedName>
        <fullName evidence="2">Uncharacterized protein</fullName>
    </submittedName>
</protein>
<dbReference type="OrthoDB" id="6571886at2"/>
<sequence>MEPLYGFVILSLAILTVSLFAYSRRGGIYAIFSCLGMVILAAALYFAAFYISDGAELTAGIATLLSPIAGALIVFTTSYAVREQKQ</sequence>
<dbReference type="InterPro" id="IPR024470">
    <property type="entry name" value="DUF2545"/>
</dbReference>
<name>A0A097R198_HAFAL</name>
<feature type="transmembrane region" description="Helical" evidence="1">
    <location>
        <begin position="57"/>
        <end position="81"/>
    </location>
</feature>